<name>A0A0M0FZC8_SPOGL</name>
<reference evidence="3" key="1">
    <citation type="submission" date="2015-07" db="EMBL/GenBank/DDBJ databases">
        <title>Fjat-10036 dsm4.</title>
        <authorList>
            <person name="Liu B."/>
            <person name="Wang J."/>
            <person name="Zhu Y."/>
            <person name="Liu G."/>
            <person name="Chen Q."/>
            <person name="Chen Z."/>
            <person name="Lan J."/>
            <person name="Che J."/>
            <person name="Ge C."/>
            <person name="Shi H."/>
            <person name="Pan Z."/>
            <person name="Liu X."/>
        </authorList>
    </citation>
    <scope>NUCLEOTIDE SEQUENCE [LARGE SCALE GENOMIC DNA]</scope>
    <source>
        <strain evidence="3">DSM 4</strain>
    </source>
</reference>
<keyword evidence="3" id="KW-1185">Reference proteome</keyword>
<feature type="domain" description="Bacterial Ig" evidence="1">
    <location>
        <begin position="1"/>
        <end position="65"/>
    </location>
</feature>
<dbReference type="EMBL" id="LGUF01000021">
    <property type="protein sequence ID" value="KON82732.1"/>
    <property type="molecule type" value="Genomic_DNA"/>
</dbReference>
<dbReference type="AlphaFoldDB" id="A0A0M0FZC8"/>
<proteinExistence type="predicted"/>
<dbReference type="InterPro" id="IPR041498">
    <property type="entry name" value="Big_6"/>
</dbReference>
<dbReference type="RefSeq" id="WP_236694206.1">
    <property type="nucleotide sequence ID" value="NZ_LGUF01000021.1"/>
</dbReference>
<dbReference type="InterPro" id="IPR013783">
    <property type="entry name" value="Ig-like_fold"/>
</dbReference>
<sequence>ISGTTVANATITVKSGSVVIATGKADSNGIFSIKIKQQKAGTELSVYAKDKTGIQSETTKVKVLDRKDPNAPKDPEITSFIIKNREVQIKGTAEANTTIIVKINNREVTKVKVSSKGTFSVKLSNVSKGNNKITLQAIDKAGNKSNEVDRYVTIK</sequence>
<evidence type="ECO:0000313" key="2">
    <source>
        <dbReference type="EMBL" id="KON82732.1"/>
    </source>
</evidence>
<feature type="non-terminal residue" evidence="2">
    <location>
        <position position="1"/>
    </location>
</feature>
<dbReference type="Gene3D" id="2.60.40.10">
    <property type="entry name" value="Immunoglobulins"/>
    <property type="match status" value="2"/>
</dbReference>
<dbReference type="NCBIfam" id="NF033510">
    <property type="entry name" value="Ca_tandemer"/>
    <property type="match status" value="1"/>
</dbReference>
<feature type="domain" description="Bacterial Ig" evidence="1">
    <location>
        <begin position="71"/>
        <end position="149"/>
    </location>
</feature>
<protein>
    <recommendedName>
        <fullName evidence="1">Bacterial Ig domain-containing protein</fullName>
    </recommendedName>
</protein>
<gene>
    <name evidence="2" type="ORF">AF332_27900</name>
</gene>
<dbReference type="Pfam" id="PF17936">
    <property type="entry name" value="Big_6"/>
    <property type="match status" value="2"/>
</dbReference>
<dbReference type="PATRIC" id="fig|1459.3.peg.11"/>
<comment type="caution">
    <text evidence="2">The sequence shown here is derived from an EMBL/GenBank/DDBJ whole genome shotgun (WGS) entry which is preliminary data.</text>
</comment>
<dbReference type="Proteomes" id="UP000037109">
    <property type="component" value="Unassembled WGS sequence"/>
</dbReference>
<accession>A0A0M0FZC8</accession>
<organism evidence="2 3">
    <name type="scientific">Sporosarcina globispora</name>
    <name type="common">Bacillus globisporus</name>
    <dbReference type="NCBI Taxonomy" id="1459"/>
    <lineage>
        <taxon>Bacteria</taxon>
        <taxon>Bacillati</taxon>
        <taxon>Bacillota</taxon>
        <taxon>Bacilli</taxon>
        <taxon>Bacillales</taxon>
        <taxon>Caryophanaceae</taxon>
        <taxon>Sporosarcina</taxon>
    </lineage>
</organism>
<evidence type="ECO:0000313" key="3">
    <source>
        <dbReference type="Proteomes" id="UP000037109"/>
    </source>
</evidence>
<evidence type="ECO:0000259" key="1">
    <source>
        <dbReference type="Pfam" id="PF17936"/>
    </source>
</evidence>